<dbReference type="EMBL" id="CP032419">
    <property type="protein sequence ID" value="AYC34690.1"/>
    <property type="molecule type" value="Genomic_DNA"/>
</dbReference>
<dbReference type="SMART" id="SM00953">
    <property type="entry name" value="RES"/>
    <property type="match status" value="1"/>
</dbReference>
<dbReference type="OrthoDB" id="1425103at2"/>
<dbReference type="KEGG" id="pcav:D3880_20940"/>
<evidence type="ECO:0000313" key="2">
    <source>
        <dbReference type="EMBL" id="AYC34690.1"/>
    </source>
</evidence>
<feature type="domain" description="RES" evidence="1">
    <location>
        <begin position="227"/>
        <end position="383"/>
    </location>
</feature>
<evidence type="ECO:0000259" key="1">
    <source>
        <dbReference type="SMART" id="SM00953"/>
    </source>
</evidence>
<protein>
    <submittedName>
        <fullName evidence="2">RES domain-containing protein</fullName>
    </submittedName>
</protein>
<dbReference type="InterPro" id="IPR014914">
    <property type="entry name" value="RES_dom"/>
</dbReference>
<gene>
    <name evidence="2" type="ORF">D3880_20940</name>
</gene>
<organism evidence="2 3">
    <name type="scientific">Pseudomonas cavernae</name>
    <dbReference type="NCBI Taxonomy" id="2320867"/>
    <lineage>
        <taxon>Bacteria</taxon>
        <taxon>Pseudomonadati</taxon>
        <taxon>Pseudomonadota</taxon>
        <taxon>Gammaproteobacteria</taxon>
        <taxon>Pseudomonadales</taxon>
        <taxon>Pseudomonadaceae</taxon>
        <taxon>Pseudomonas</taxon>
    </lineage>
</organism>
<reference evidence="3" key="1">
    <citation type="submission" date="2018-09" db="EMBL/GenBank/DDBJ databases">
        <authorList>
            <person name="Zhu H."/>
        </authorList>
    </citation>
    <scope>NUCLEOTIDE SEQUENCE [LARGE SCALE GENOMIC DNA]</scope>
    <source>
        <strain evidence="3">K2W31S-8</strain>
    </source>
</reference>
<dbReference type="AlphaFoldDB" id="A0A385Z816"/>
<proteinExistence type="predicted"/>
<dbReference type="Pfam" id="PF08808">
    <property type="entry name" value="RES"/>
    <property type="match status" value="1"/>
</dbReference>
<keyword evidence="3" id="KW-1185">Reference proteome</keyword>
<dbReference type="RefSeq" id="WP_119895342.1">
    <property type="nucleotide sequence ID" value="NZ_CP032419.1"/>
</dbReference>
<evidence type="ECO:0000313" key="3">
    <source>
        <dbReference type="Proteomes" id="UP000265560"/>
    </source>
</evidence>
<name>A0A385Z816_9PSED</name>
<sequence>MDYTDKDELEAKRICHDCVKVEFLSGEIKADDDKDVCAYCGKSAPTWPLVDLANRIELAFEQHCFQTSDQPTAEQSRMQADEDSIYEWYRDGEPVVEAIEAAAEIPTEAAEDVLELLSSRHYDHDNAAMGEECPFDGDSYYELKDYSAFAWQLEWTVFENSLQTEARFFSRSAAGLLTDLFREIDKFRTRDDRPLVVDAGPGHPVEHLYRAREFQSEDGLLDAMRRPDKGLAPPPSRFATAGRMNPRGIAVFYGAEESEVAIAEVRPSVGSRVAVAQFSIIRPLKLLDLTALAAVHAPGSIFDPAFKDKLERVAFLRTLGQKISRPIMPSDKDFDYLPTQAIADFLANENDPPLDGIIFMSAQMKAGRNIVLFHKAARVASLNLPKDTEIGAYTGFSDEDGFHAEYRVHEHLPPEPDPAPEQPNEMLPFWAHFSQMNLDADTRINTLRVNTKSVVVHHVEQISVVTDAHPVSRHSSVKSK</sequence>
<dbReference type="Proteomes" id="UP000265560">
    <property type="component" value="Chromosome"/>
</dbReference>
<accession>A0A385Z816</accession>